<reference evidence="2 3" key="1">
    <citation type="submission" date="2016-04" db="EMBL/GenBank/DDBJ databases">
        <title>Complete Genome Sequence of Halotalea alkalilenta IHB B 13600.</title>
        <authorList>
            <person name="Swarnkar M.K."/>
            <person name="Sharma A."/>
            <person name="Kaushal K."/>
            <person name="Soni R."/>
            <person name="Rana S."/>
            <person name="Singh A.K."/>
            <person name="Gulati A."/>
        </authorList>
    </citation>
    <scope>NUCLEOTIDE SEQUENCE [LARGE SCALE GENOMIC DNA]</scope>
    <source>
        <strain evidence="2 3">IHB B 13600</strain>
    </source>
</reference>
<evidence type="ECO:0000313" key="2">
    <source>
        <dbReference type="EMBL" id="ANF59207.1"/>
    </source>
</evidence>
<dbReference type="Pfam" id="PF02810">
    <property type="entry name" value="SEC-C"/>
    <property type="match status" value="2"/>
</dbReference>
<dbReference type="InterPro" id="IPR048469">
    <property type="entry name" value="YchJ-like_M"/>
</dbReference>
<accession>A0A172YJ13</accession>
<protein>
    <recommendedName>
        <fullName evidence="1">YchJ-like middle NTF2-like domain-containing protein</fullName>
    </recommendedName>
</protein>
<evidence type="ECO:0000259" key="1">
    <source>
        <dbReference type="Pfam" id="PF17775"/>
    </source>
</evidence>
<dbReference type="RefSeq" id="WP_064124050.1">
    <property type="nucleotide sequence ID" value="NZ_CP015243.1"/>
</dbReference>
<proteinExistence type="predicted"/>
<dbReference type="SUPFAM" id="SSF54427">
    <property type="entry name" value="NTF2-like"/>
    <property type="match status" value="1"/>
</dbReference>
<dbReference type="InterPro" id="IPR004027">
    <property type="entry name" value="SEC_C_motif"/>
</dbReference>
<name>A0A172YJ13_9GAMM</name>
<dbReference type="Pfam" id="PF17775">
    <property type="entry name" value="YchJ_M-like"/>
    <property type="match status" value="1"/>
</dbReference>
<dbReference type="AlphaFoldDB" id="A0A172YJ13"/>
<dbReference type="InterPro" id="IPR032710">
    <property type="entry name" value="NTF2-like_dom_sf"/>
</dbReference>
<dbReference type="Gene3D" id="3.10.450.50">
    <property type="match status" value="1"/>
</dbReference>
<dbReference type="EMBL" id="CP015243">
    <property type="protein sequence ID" value="ANF59207.1"/>
    <property type="molecule type" value="Genomic_DNA"/>
</dbReference>
<organism evidence="2 3">
    <name type="scientific">Halotalea alkalilenta</name>
    <dbReference type="NCBI Taxonomy" id="376489"/>
    <lineage>
        <taxon>Bacteria</taxon>
        <taxon>Pseudomonadati</taxon>
        <taxon>Pseudomonadota</taxon>
        <taxon>Gammaproteobacteria</taxon>
        <taxon>Oceanospirillales</taxon>
        <taxon>Halomonadaceae</taxon>
        <taxon>Halotalea</taxon>
    </lineage>
</organism>
<dbReference type="PANTHER" id="PTHR33747:SF1">
    <property type="entry name" value="ADENYLATE CYCLASE-ASSOCIATED CAP C-TERMINAL DOMAIN-CONTAINING PROTEIN"/>
    <property type="match status" value="1"/>
</dbReference>
<dbReference type="Proteomes" id="UP000077875">
    <property type="component" value="Chromosome"/>
</dbReference>
<dbReference type="SUPFAM" id="SSF103642">
    <property type="entry name" value="Sec-C motif"/>
    <property type="match status" value="1"/>
</dbReference>
<feature type="domain" description="YchJ-like middle NTF2-like" evidence="1">
    <location>
        <begin position="32"/>
        <end position="135"/>
    </location>
</feature>
<dbReference type="PANTHER" id="PTHR33747">
    <property type="entry name" value="UPF0225 PROTEIN SCO1677"/>
    <property type="match status" value="1"/>
</dbReference>
<evidence type="ECO:0000313" key="3">
    <source>
        <dbReference type="Proteomes" id="UP000077875"/>
    </source>
</evidence>
<gene>
    <name evidence="2" type="ORF">A5892_18500</name>
</gene>
<keyword evidence="3" id="KW-1185">Reference proteome</keyword>
<dbReference type="KEGG" id="haa:A5892_18500"/>
<sequence>MSTTSPFCPCGSGLVYDTCCRPLHQGEREAESAEALMRSRYAAFALGGLGDYLLATWHDDSPAKAGLDAAALSRRELDWRRLEVLAVDEQGARATVEFRATFSPPAPLGAKAVEESLHERSRFVREEGRWRYLDGEIFNPAQAVKQGRNAPCLCGSGRKYKHCCAQR</sequence>